<dbReference type="Proteomes" id="UP000095038">
    <property type="component" value="Unassembled WGS sequence"/>
</dbReference>
<evidence type="ECO:0000256" key="1">
    <source>
        <dbReference type="SAM" id="MobiDB-lite"/>
    </source>
</evidence>
<name>A0A1D2VQJ7_9ASCO</name>
<sequence>MASNFLIYQDERALTQRKQAETNIKSVRNKSANNIDQNKKVLVPNYALPTIASKRYVSSIEKSKSTSSTFKIPQTNGLPKRKSYYNYSSRSKSNTIHHNRTNPTLLNSNQTNNKSYTLNNSKLAATPGKEAPSFTKLFDLSPKRFDHVQKHNITVSTNSNPIKVRNPFKEESSENSLLNAKSSFNDTLKIKNFSSINDLKNLDLRNYDHLTDDKENLNAGSLLNTSGEYIPNPTLRCLSPQKLKARVSPLKETVTQYEKISSANLATKTNADDLNSSRYQKISNSMKSLKGIYENLVEFAAPIDSTNSFISNFNSGFSSFDYTHEYNTPYYFSPNYLRNYAKDKENLSKYEWENFVNSYSNMFDTLMNRIKCFQFDLDNLLYKIDENTNKEMVVLTQLMGIVNKIENANLKNELENKMGLLSAIINNSDKIQSYPMESVSSIDSYFNNSSNDALFGSSLGDNFTLNKMKYLNSAFDADTAGSISKNSMSKAKKDGIESCMAANCLPKARTEQQFLSPLTDFSNIFYSPTFDEEKNVETNETYGSSISETNSIENSCLASINLKYNPIGDYEASFVSGNKSDKENINLEENINQDEISTDHGIKYEDVKNKELDPVVIKAALAVKEN</sequence>
<reference evidence="3" key="1">
    <citation type="submission" date="2016-05" db="EMBL/GenBank/DDBJ databases">
        <title>Comparative genomics of biotechnologically important yeasts.</title>
        <authorList>
            <consortium name="DOE Joint Genome Institute"/>
            <person name="Riley R."/>
            <person name="Haridas S."/>
            <person name="Wolfe K.H."/>
            <person name="Lopes M.R."/>
            <person name="Hittinger C.T."/>
            <person name="Goker M."/>
            <person name="Salamov A."/>
            <person name="Wisecaver J."/>
            <person name="Long T.M."/>
            <person name="Aerts A.L."/>
            <person name="Barry K."/>
            <person name="Choi C."/>
            <person name="Clum A."/>
            <person name="Coughlan A.Y."/>
            <person name="Deshpande S."/>
            <person name="Douglass A.P."/>
            <person name="Hanson S.J."/>
            <person name="Klenk H.-P."/>
            <person name="Labutti K."/>
            <person name="Lapidus A."/>
            <person name="Lindquist E."/>
            <person name="Lipzen A."/>
            <person name="Meier-Kolthoff J.P."/>
            <person name="Ohm R.A."/>
            <person name="Otillar R.P."/>
            <person name="Pangilinan J."/>
            <person name="Peng Y."/>
            <person name="Rokas A."/>
            <person name="Rosa C.A."/>
            <person name="Scheuner C."/>
            <person name="Sibirny A.A."/>
            <person name="Slot J.C."/>
            <person name="Stielow J.B."/>
            <person name="Sun H."/>
            <person name="Kurtzman C.P."/>
            <person name="Blackwell M."/>
            <person name="Grigoriev I.V."/>
            <person name="Jeffries T.W."/>
        </authorList>
    </citation>
    <scope>NUCLEOTIDE SEQUENCE [LARGE SCALE GENOMIC DNA]</scope>
    <source>
        <strain evidence="3">DSM 1968</strain>
    </source>
</reference>
<dbReference type="InParanoid" id="A0A1D2VQJ7"/>
<dbReference type="RefSeq" id="XP_020050176.1">
    <property type="nucleotide sequence ID" value="XM_020191450.1"/>
</dbReference>
<proteinExistence type="predicted"/>
<protein>
    <submittedName>
        <fullName evidence="2">Uncharacterized protein</fullName>
    </submittedName>
</protein>
<keyword evidence="3" id="KW-1185">Reference proteome</keyword>
<feature type="compositionally biased region" description="Polar residues" evidence="1">
    <location>
        <begin position="101"/>
        <end position="113"/>
    </location>
</feature>
<feature type="compositionally biased region" description="Low complexity" evidence="1">
    <location>
        <begin position="84"/>
        <end position="94"/>
    </location>
</feature>
<evidence type="ECO:0000313" key="3">
    <source>
        <dbReference type="Proteomes" id="UP000095038"/>
    </source>
</evidence>
<accession>A0A1D2VQJ7</accession>
<organism evidence="2 3">
    <name type="scientific">Ascoidea rubescens DSM 1968</name>
    <dbReference type="NCBI Taxonomy" id="1344418"/>
    <lineage>
        <taxon>Eukaryota</taxon>
        <taxon>Fungi</taxon>
        <taxon>Dikarya</taxon>
        <taxon>Ascomycota</taxon>
        <taxon>Saccharomycotina</taxon>
        <taxon>Saccharomycetes</taxon>
        <taxon>Ascoideaceae</taxon>
        <taxon>Ascoidea</taxon>
    </lineage>
</organism>
<feature type="region of interest" description="Disordered" evidence="1">
    <location>
        <begin position="63"/>
        <end position="113"/>
    </location>
</feature>
<gene>
    <name evidence="2" type="ORF">ASCRUDRAFT_67928</name>
</gene>
<dbReference type="GeneID" id="30965086"/>
<dbReference type="EMBL" id="KV454475">
    <property type="protein sequence ID" value="ODV63869.1"/>
    <property type="molecule type" value="Genomic_DNA"/>
</dbReference>
<evidence type="ECO:0000313" key="2">
    <source>
        <dbReference type="EMBL" id="ODV63869.1"/>
    </source>
</evidence>
<dbReference type="AlphaFoldDB" id="A0A1D2VQJ7"/>